<keyword evidence="1" id="KW-0805">Transcription regulation</keyword>
<organism evidence="5 6">
    <name type="scientific">Chlorobium phaeovibrioides</name>
    <dbReference type="NCBI Taxonomy" id="1094"/>
    <lineage>
        <taxon>Bacteria</taxon>
        <taxon>Pseudomonadati</taxon>
        <taxon>Chlorobiota</taxon>
        <taxon>Chlorobiia</taxon>
        <taxon>Chlorobiales</taxon>
        <taxon>Chlorobiaceae</taxon>
        <taxon>Chlorobium/Pelodictyon group</taxon>
        <taxon>Chlorobium</taxon>
    </lineage>
</organism>
<comment type="caution">
    <text evidence="5">The sequence shown here is derived from an EMBL/GenBank/DDBJ whole genome shotgun (WGS) entry which is preliminary data.</text>
</comment>
<dbReference type="AlphaFoldDB" id="A0A5M8I9C2"/>
<dbReference type="SMART" id="SM00530">
    <property type="entry name" value="HTH_XRE"/>
    <property type="match status" value="1"/>
</dbReference>
<dbReference type="GO" id="GO:0003677">
    <property type="term" value="F:DNA binding"/>
    <property type="evidence" value="ECO:0007669"/>
    <property type="project" value="UniProtKB-KW"/>
</dbReference>
<dbReference type="InterPro" id="IPR010982">
    <property type="entry name" value="Lambda_DNA-bd_dom_sf"/>
</dbReference>
<dbReference type="PANTHER" id="PTHR46797">
    <property type="entry name" value="HTH-TYPE TRANSCRIPTIONAL REGULATOR"/>
    <property type="match status" value="1"/>
</dbReference>
<dbReference type="Proteomes" id="UP000327458">
    <property type="component" value="Unassembled WGS sequence"/>
</dbReference>
<sequence>MSDAQLAVLLGRSIRAERYRLGLSQEQLAEVSGLHRTYIGVIERGEKNITICNCKKIAHALNLTLWELIRKCEDFRKPASA</sequence>
<accession>A0A5M8I9C2</accession>
<dbReference type="Gene3D" id="1.10.260.40">
    <property type="entry name" value="lambda repressor-like DNA-binding domains"/>
    <property type="match status" value="1"/>
</dbReference>
<dbReference type="CDD" id="cd00093">
    <property type="entry name" value="HTH_XRE"/>
    <property type="match status" value="1"/>
</dbReference>
<evidence type="ECO:0000256" key="1">
    <source>
        <dbReference type="ARBA" id="ARBA00023015"/>
    </source>
</evidence>
<dbReference type="InterPro" id="IPR001387">
    <property type="entry name" value="Cro/C1-type_HTH"/>
</dbReference>
<dbReference type="PROSITE" id="PS50943">
    <property type="entry name" value="HTH_CROC1"/>
    <property type="match status" value="1"/>
</dbReference>
<dbReference type="PANTHER" id="PTHR46797:SF23">
    <property type="entry name" value="HTH-TYPE TRANSCRIPTIONAL REGULATOR SUTR"/>
    <property type="match status" value="1"/>
</dbReference>
<dbReference type="EMBL" id="VMRG01000001">
    <property type="protein sequence ID" value="KAA6232053.1"/>
    <property type="molecule type" value="Genomic_DNA"/>
</dbReference>
<feature type="domain" description="HTH cro/C1-type" evidence="4">
    <location>
        <begin position="14"/>
        <end position="68"/>
    </location>
</feature>
<keyword evidence="2" id="KW-0238">DNA-binding</keyword>
<dbReference type="Pfam" id="PF01381">
    <property type="entry name" value="HTH_3"/>
    <property type="match status" value="1"/>
</dbReference>
<name>A0A5M8I9C2_CHLPH</name>
<protein>
    <submittedName>
        <fullName evidence="5">Helix-turn-helix transcriptional regulator</fullName>
    </submittedName>
</protein>
<evidence type="ECO:0000256" key="3">
    <source>
        <dbReference type="ARBA" id="ARBA00023163"/>
    </source>
</evidence>
<dbReference type="RefSeq" id="WP_151419125.1">
    <property type="nucleotide sequence ID" value="NZ_VMRG01000001.1"/>
</dbReference>
<keyword evidence="3" id="KW-0804">Transcription</keyword>
<evidence type="ECO:0000259" key="4">
    <source>
        <dbReference type="PROSITE" id="PS50943"/>
    </source>
</evidence>
<reference evidence="5 6" key="1">
    <citation type="submission" date="2019-07" db="EMBL/GenBank/DDBJ databases">
        <title>Draft genome Sequence of Chlorobium phaeovibrioides sp. strain PhvTcv-s14, from the Phylum Chlorobi.</title>
        <authorList>
            <person name="Babenko V."/>
            <person name="Boldyreva D."/>
            <person name="Kanygina A."/>
            <person name="Selezneva O."/>
            <person name="Akopiyan T."/>
            <person name="Lunina O."/>
        </authorList>
    </citation>
    <scope>NUCLEOTIDE SEQUENCE [LARGE SCALE GENOMIC DNA]</scope>
    <source>
        <strain evidence="5 6">GrTcv12</strain>
    </source>
</reference>
<evidence type="ECO:0000313" key="6">
    <source>
        <dbReference type="Proteomes" id="UP000327458"/>
    </source>
</evidence>
<dbReference type="InterPro" id="IPR050807">
    <property type="entry name" value="TransReg_Diox_bact_type"/>
</dbReference>
<evidence type="ECO:0000256" key="2">
    <source>
        <dbReference type="ARBA" id="ARBA00023125"/>
    </source>
</evidence>
<proteinExistence type="predicted"/>
<evidence type="ECO:0000313" key="5">
    <source>
        <dbReference type="EMBL" id="KAA6232053.1"/>
    </source>
</evidence>
<gene>
    <name evidence="5" type="ORF">FP507_02250</name>
</gene>
<dbReference type="GO" id="GO:0005829">
    <property type="term" value="C:cytosol"/>
    <property type="evidence" value="ECO:0007669"/>
    <property type="project" value="TreeGrafter"/>
</dbReference>
<dbReference type="GO" id="GO:0003700">
    <property type="term" value="F:DNA-binding transcription factor activity"/>
    <property type="evidence" value="ECO:0007669"/>
    <property type="project" value="TreeGrafter"/>
</dbReference>
<dbReference type="SUPFAM" id="SSF47413">
    <property type="entry name" value="lambda repressor-like DNA-binding domains"/>
    <property type="match status" value="1"/>
</dbReference>